<protein>
    <submittedName>
        <fullName evidence="1">Putative simnilar to protein from sclerotinia sclerotiorum</fullName>
    </submittedName>
</protein>
<keyword evidence="2" id="KW-1185">Reference proteome</keyword>
<evidence type="ECO:0000313" key="2">
    <source>
        <dbReference type="Proteomes" id="UP000030854"/>
    </source>
</evidence>
<evidence type="ECO:0000313" key="1">
    <source>
        <dbReference type="EMBL" id="KHJ33229.1"/>
    </source>
</evidence>
<dbReference type="Proteomes" id="UP000030854">
    <property type="component" value="Unassembled WGS sequence"/>
</dbReference>
<sequence>MQRRILQLEMSSKQADNFAADIPILRNESVPNLRVNQSNTDNILSQRNVFSDNNIRRAVVPNLSSKLNDVKEVSPNLWKLKIIDKLEMYANNFLSDRHQKNYLIDQTEGIARKYLEPLILNKDLD</sequence>
<dbReference type="EMBL" id="JNVN01001556">
    <property type="protein sequence ID" value="KHJ33229.1"/>
    <property type="molecule type" value="Genomic_DNA"/>
</dbReference>
<organism evidence="1 2">
    <name type="scientific">Uncinula necator</name>
    <name type="common">Grape powdery mildew</name>
    <dbReference type="NCBI Taxonomy" id="52586"/>
    <lineage>
        <taxon>Eukaryota</taxon>
        <taxon>Fungi</taxon>
        <taxon>Dikarya</taxon>
        <taxon>Ascomycota</taxon>
        <taxon>Pezizomycotina</taxon>
        <taxon>Leotiomycetes</taxon>
        <taxon>Erysiphales</taxon>
        <taxon>Erysiphaceae</taxon>
        <taxon>Erysiphe</taxon>
    </lineage>
</organism>
<proteinExistence type="predicted"/>
<reference evidence="1 2" key="1">
    <citation type="journal article" date="2014" name="BMC Genomics">
        <title>Adaptive genomic structural variation in the grape powdery mildew pathogen, Erysiphe necator.</title>
        <authorList>
            <person name="Jones L."/>
            <person name="Riaz S."/>
            <person name="Morales-Cruz A."/>
            <person name="Amrine K.C."/>
            <person name="McGuire B."/>
            <person name="Gubler W.D."/>
            <person name="Walker M.A."/>
            <person name="Cantu D."/>
        </authorList>
    </citation>
    <scope>NUCLEOTIDE SEQUENCE [LARGE SCALE GENOMIC DNA]</scope>
    <source>
        <strain evidence="2">c</strain>
    </source>
</reference>
<dbReference type="AlphaFoldDB" id="A0A0B1P992"/>
<comment type="caution">
    <text evidence="1">The sequence shown here is derived from an EMBL/GenBank/DDBJ whole genome shotgun (WGS) entry which is preliminary data.</text>
</comment>
<accession>A0A0B1P992</accession>
<gene>
    <name evidence="1" type="ORF">EV44_g3697</name>
</gene>
<name>A0A0B1P992_UNCNE</name>
<dbReference type="HOGENOM" id="CLU_1994306_0_0_1"/>